<dbReference type="GO" id="GO:0009982">
    <property type="term" value="F:pseudouridine synthase activity"/>
    <property type="evidence" value="ECO:0007669"/>
    <property type="project" value="InterPro"/>
</dbReference>
<keyword evidence="5" id="KW-1185">Reference proteome</keyword>
<dbReference type="Pfam" id="PF00849">
    <property type="entry name" value="PseudoU_synth_2"/>
    <property type="match status" value="1"/>
</dbReference>
<dbReference type="PANTHER" id="PTHR21600:SF44">
    <property type="entry name" value="RIBOSOMAL LARGE SUBUNIT PSEUDOURIDINE SYNTHASE D"/>
    <property type="match status" value="1"/>
</dbReference>
<dbReference type="InterPro" id="IPR020103">
    <property type="entry name" value="PsdUridine_synth_cat_dom_sf"/>
</dbReference>
<dbReference type="KEGG" id="azc:AZC_4596"/>
<dbReference type="PROSITE" id="PS01129">
    <property type="entry name" value="PSI_RLU"/>
    <property type="match status" value="1"/>
</dbReference>
<dbReference type="PANTHER" id="PTHR21600">
    <property type="entry name" value="MITOCHONDRIAL RNA PSEUDOURIDINE SYNTHASE"/>
    <property type="match status" value="1"/>
</dbReference>
<reference evidence="4 5" key="4">
    <citation type="journal article" date="2009" name="Appl. Environ. Microbiol.">
        <title>Comparative genome-wide transcriptional profiling of Azorhizobium caulinodans ORS571 grown under free-living and symbiotic conditions.</title>
        <authorList>
            <person name="Tsukada S."/>
            <person name="Aono T."/>
            <person name="Akiba N."/>
            <person name="Lee KB."/>
            <person name="Liu CT."/>
            <person name="Toyazaki H."/>
            <person name="Oyaizu H."/>
        </authorList>
    </citation>
    <scope>NUCLEOTIDE SEQUENCE [LARGE SCALE GENOMIC DNA]</scope>
    <source>
        <strain evidence="5">ATCC 43989 / DSM 5975 / JCM 20966 / LMG 6465 / NBRC 14845 / NCIMB 13405 / ORS 571</strain>
    </source>
</reference>
<dbReference type="InterPro" id="IPR006224">
    <property type="entry name" value="PsdUridine_synth_RluA-like_CS"/>
</dbReference>
<reference evidence="4 5" key="5">
    <citation type="journal article" date="2010" name="Appl. Environ. Microbiol.">
        <title>phrR-like gene praR of Azorhizobium caulinodans ORS571 is essential for symbiosis with Sesbania rostrata and is involved in expression of reb genes.</title>
        <authorList>
            <person name="Akiba N."/>
            <person name="Aono T."/>
            <person name="Toyazaki H."/>
            <person name="Sato S."/>
            <person name="Oyaizu H."/>
        </authorList>
    </citation>
    <scope>NUCLEOTIDE SEQUENCE [LARGE SCALE GENOMIC DNA]</scope>
    <source>
        <strain evidence="5">ATCC 43989 / DSM 5975 / JCM 20966 / LMG 6465 / NBRC 14845 / NCIMB 13405 / ORS 571</strain>
    </source>
</reference>
<dbReference type="AlphaFoldDB" id="A8HZL1"/>
<dbReference type="HOGENOM" id="CLU_016902_1_2_5"/>
<evidence type="ECO:0000256" key="1">
    <source>
        <dbReference type="ARBA" id="ARBA00010876"/>
    </source>
</evidence>
<organism evidence="4 5">
    <name type="scientific">Azorhizobium caulinodans (strain ATCC 43989 / DSM 5975 / JCM 20966 / LMG 6465 / NBRC 14845 / NCIMB 13405 / ORS 571)</name>
    <dbReference type="NCBI Taxonomy" id="438753"/>
    <lineage>
        <taxon>Bacteria</taxon>
        <taxon>Pseudomonadati</taxon>
        <taxon>Pseudomonadota</taxon>
        <taxon>Alphaproteobacteria</taxon>
        <taxon>Hyphomicrobiales</taxon>
        <taxon>Xanthobacteraceae</taxon>
        <taxon>Azorhizobium</taxon>
    </lineage>
</organism>
<protein>
    <submittedName>
        <fullName evidence="4">Pseudouridine synthase</fullName>
    </submittedName>
</protein>
<accession>A8HZL1</accession>
<dbReference type="SUPFAM" id="SSF55120">
    <property type="entry name" value="Pseudouridine synthase"/>
    <property type="match status" value="1"/>
</dbReference>
<dbReference type="InterPro" id="IPR006145">
    <property type="entry name" value="PsdUridine_synth_RsuA/RluA"/>
</dbReference>
<dbReference type="GO" id="GO:0003723">
    <property type="term" value="F:RNA binding"/>
    <property type="evidence" value="ECO:0007669"/>
    <property type="project" value="InterPro"/>
</dbReference>
<reference evidence="4 5" key="1">
    <citation type="journal article" date="2007" name="Appl. Environ. Microbiol.">
        <title>Rhizobial factors required for stem nodule maturation and maintenance in Sesbania rostrata-Azorhizobium caulinodans ORS571 symbiosis.</title>
        <authorList>
            <person name="Suzuki S."/>
            <person name="Aono T."/>
            <person name="Lee KB."/>
            <person name="Suzuki T."/>
            <person name="Liu CT."/>
            <person name="Miwa H."/>
            <person name="Wakao S."/>
            <person name="Iki T."/>
            <person name="Oyaizu H."/>
        </authorList>
    </citation>
    <scope>NUCLEOTIDE SEQUENCE [LARGE SCALE GENOMIC DNA]</scope>
    <source>
        <strain evidence="5">ATCC 43989 / DSM 5975 / JCM 20966 / LMG 6465 / NBRC 14845 / NCIMB 13405 / ORS 571</strain>
    </source>
</reference>
<evidence type="ECO:0000256" key="2">
    <source>
        <dbReference type="ARBA" id="ARBA00023235"/>
    </source>
</evidence>
<evidence type="ECO:0000259" key="3">
    <source>
        <dbReference type="Pfam" id="PF00849"/>
    </source>
</evidence>
<gene>
    <name evidence="4" type="ordered locus">AZC_4596</name>
</gene>
<dbReference type="EMBL" id="AP009384">
    <property type="protein sequence ID" value="BAF90594.1"/>
    <property type="molecule type" value="Genomic_DNA"/>
</dbReference>
<reference evidence="5" key="2">
    <citation type="submission" date="2007-04" db="EMBL/GenBank/DDBJ databases">
        <title>Complete genome sequence of the nitrogen-fixing bacterium Azorhizobium caulinodans ORS571.</title>
        <authorList>
            <person name="Lee K.B."/>
            <person name="Backer P.D."/>
            <person name="Aono T."/>
            <person name="Liu C.T."/>
            <person name="Suzuki S."/>
            <person name="Suzuki T."/>
            <person name="Kaneko T."/>
            <person name="Yamada M."/>
            <person name="Tabata S."/>
            <person name="Kupfer D.M."/>
            <person name="Najar F.Z."/>
            <person name="Wiley G.B."/>
            <person name="Roe B."/>
            <person name="Binnewies T."/>
            <person name="Ussery D."/>
            <person name="Vereecke D."/>
            <person name="Gevers D."/>
            <person name="Holsters M."/>
            <person name="Oyaizu H."/>
        </authorList>
    </citation>
    <scope>NUCLEOTIDE SEQUENCE [LARGE SCALE GENOMIC DNA]</scope>
    <source>
        <strain evidence="5">ATCC 43989 / DSM 5975 / JCM 20966 / LMG 6465 / NBRC 14845 / NCIMB 13405 / ORS 571</strain>
    </source>
</reference>
<comment type="similarity">
    <text evidence="1">Belongs to the pseudouridine synthase RluA family.</text>
</comment>
<proteinExistence type="inferred from homology"/>
<evidence type="ECO:0000313" key="4">
    <source>
        <dbReference type="EMBL" id="BAF90594.1"/>
    </source>
</evidence>
<dbReference type="STRING" id="438753.AZC_4596"/>
<name>A8HZL1_AZOC5</name>
<feature type="domain" description="Pseudouridine synthase RsuA/RluA-like" evidence="3">
    <location>
        <begin position="93"/>
        <end position="245"/>
    </location>
</feature>
<dbReference type="GO" id="GO:0140098">
    <property type="term" value="F:catalytic activity, acting on RNA"/>
    <property type="evidence" value="ECO:0007669"/>
    <property type="project" value="UniProtKB-ARBA"/>
</dbReference>
<dbReference type="Proteomes" id="UP000000270">
    <property type="component" value="Chromosome"/>
</dbReference>
<evidence type="ECO:0000313" key="5">
    <source>
        <dbReference type="Proteomes" id="UP000000270"/>
    </source>
</evidence>
<reference evidence="4 5" key="6">
    <citation type="journal article" date="2011" name="Appl. Environ. Microbiol.">
        <title>Involvement of the azorhizobial chromosome partition gene (parA) in the onset of bacteroid differentiation during Sesbania rostrata stem nodule development.</title>
        <authorList>
            <person name="Liu CT."/>
            <person name="Lee KB."/>
            <person name="Wang YS."/>
            <person name="Peng MH."/>
            <person name="Lee KT."/>
            <person name="Suzuki S."/>
            <person name="Suzuki T."/>
            <person name="Oyaizu H."/>
        </authorList>
    </citation>
    <scope>NUCLEOTIDE SEQUENCE [LARGE SCALE GENOMIC DNA]</scope>
    <source>
        <strain evidence="5">ATCC 43989 / DSM 5975 / JCM 20966 / LMG 6465 / NBRC 14845 / NCIMB 13405 / ORS 571</strain>
    </source>
</reference>
<dbReference type="Gene3D" id="3.30.2350.10">
    <property type="entry name" value="Pseudouridine synthase"/>
    <property type="match status" value="1"/>
</dbReference>
<reference evidence="4 5" key="3">
    <citation type="journal article" date="2008" name="BMC Genomics">
        <title>The genome of the versatile nitrogen fixer Azorhizobium caulinodans ORS571.</title>
        <authorList>
            <person name="Lee KB."/>
            <person name="Backer P.D."/>
            <person name="Aono T."/>
            <person name="Liu CT."/>
            <person name="Suzuki S."/>
            <person name="Suzuki T."/>
            <person name="Kaneko T."/>
            <person name="Yamada M."/>
            <person name="Tabata S."/>
            <person name="Kupfer D.M."/>
            <person name="Najar F.Z."/>
            <person name="Wiley G.B."/>
            <person name="Roe B."/>
            <person name="Binnewies T.T."/>
            <person name="Ussery D.W."/>
            <person name="D'Haeze W."/>
            <person name="Herder J.D."/>
            <person name="Gevers D."/>
            <person name="Vereecke D."/>
            <person name="Holsters M."/>
            <person name="Oyaizu H."/>
        </authorList>
    </citation>
    <scope>NUCLEOTIDE SEQUENCE [LARGE SCALE GENOMIC DNA]</scope>
    <source>
        <strain evidence="5">ATCC 43989 / DSM 5975 / JCM 20966 / LMG 6465 / NBRC 14845 / NCIMB 13405 / ORS 571</strain>
    </source>
</reference>
<dbReference type="CDD" id="cd02869">
    <property type="entry name" value="PseudoU_synth_RluA_like"/>
    <property type="match status" value="1"/>
</dbReference>
<dbReference type="GO" id="GO:0000455">
    <property type="term" value="P:enzyme-directed rRNA pseudouridine synthesis"/>
    <property type="evidence" value="ECO:0007669"/>
    <property type="project" value="TreeGrafter"/>
</dbReference>
<dbReference type="eggNOG" id="COG0564">
    <property type="taxonomic scope" value="Bacteria"/>
</dbReference>
<dbReference type="InterPro" id="IPR050188">
    <property type="entry name" value="RluA_PseudoU_synthase"/>
</dbReference>
<sequence length="319" mass="33359">MSGIDPPAAGSCGAVLIVSTTDTGQGAEAKPQILHADARPHAHGAGPAGPLRGRPCYLERIPTLSGCSMSQAARSEPPVSPLAARLLHRDGMVLVLDKPAGLPVHPGPKGGETLHDHLNGLRFGLPRAPELAHRLDKDTSGCLVLGRHGKALALLNRLFAEGQADKTYVAVTRGAPAEETGRIDQPLAKRSPHRGWWMQAVPKGTPGGLEAVTDWRVLARTEGLAVMALSPVTGRTHQLRAHLSHIGFPILGDSIYGGASRLPGGPMLHLHSRRIVLPVAKNGPAIDARAPLPPHMVETLTALGLESAAIEAAADTAFD</sequence>
<keyword evidence="2" id="KW-0413">Isomerase</keyword>